<keyword evidence="7 9" id="KW-0413">Isomerase</keyword>
<evidence type="ECO:0000256" key="2">
    <source>
        <dbReference type="ARBA" id="ARBA00004496"/>
    </source>
</evidence>
<dbReference type="InterPro" id="IPR001179">
    <property type="entry name" value="PPIase_FKBP_dom"/>
</dbReference>
<dbReference type="EC" id="5.2.1.8" evidence="9"/>
<dbReference type="Gene3D" id="3.10.50.40">
    <property type="match status" value="1"/>
</dbReference>
<evidence type="ECO:0000256" key="8">
    <source>
        <dbReference type="ARBA" id="ARBA00037071"/>
    </source>
</evidence>
<dbReference type="GO" id="GO:0042026">
    <property type="term" value="P:protein refolding"/>
    <property type="evidence" value="ECO:0007669"/>
    <property type="project" value="UniProtKB-ARBA"/>
</dbReference>
<dbReference type="OrthoDB" id="9808891at2"/>
<comment type="similarity">
    <text evidence="3">Belongs to the FKBP-type PPIase family.</text>
</comment>
<evidence type="ECO:0000256" key="1">
    <source>
        <dbReference type="ARBA" id="ARBA00000971"/>
    </source>
</evidence>
<evidence type="ECO:0000313" key="11">
    <source>
        <dbReference type="EMBL" id="TKK72018.1"/>
    </source>
</evidence>
<keyword evidence="12" id="KW-1185">Reference proteome</keyword>
<evidence type="ECO:0000256" key="9">
    <source>
        <dbReference type="PROSITE-ProRule" id="PRU00277"/>
    </source>
</evidence>
<evidence type="ECO:0000313" key="12">
    <source>
        <dbReference type="Proteomes" id="UP000305848"/>
    </source>
</evidence>
<keyword evidence="6" id="KW-0143">Chaperone</keyword>
<protein>
    <recommendedName>
        <fullName evidence="9">peptidylprolyl isomerase</fullName>
        <ecNumber evidence="9">5.2.1.8</ecNumber>
    </recommendedName>
</protein>
<dbReference type="GO" id="GO:0003755">
    <property type="term" value="F:peptidyl-prolyl cis-trans isomerase activity"/>
    <property type="evidence" value="ECO:0007669"/>
    <property type="project" value="UniProtKB-KW"/>
</dbReference>
<proteinExistence type="inferred from homology"/>
<feature type="domain" description="PPIase FKBP-type" evidence="10">
    <location>
        <begin position="6"/>
        <end position="100"/>
    </location>
</feature>
<comment type="subcellular location">
    <subcellularLocation>
        <location evidence="2">Cytoplasm</location>
    </subcellularLocation>
</comment>
<evidence type="ECO:0000256" key="7">
    <source>
        <dbReference type="ARBA" id="ARBA00023235"/>
    </source>
</evidence>
<gene>
    <name evidence="11" type="ORF">FC093_03125</name>
</gene>
<keyword evidence="5 9" id="KW-0697">Rotamase</keyword>
<dbReference type="EMBL" id="SZQL01000001">
    <property type="protein sequence ID" value="TKK72018.1"/>
    <property type="molecule type" value="Genomic_DNA"/>
</dbReference>
<evidence type="ECO:0000256" key="4">
    <source>
        <dbReference type="ARBA" id="ARBA00022490"/>
    </source>
</evidence>
<dbReference type="AlphaFoldDB" id="A0A4U3L9N4"/>
<dbReference type="PANTHER" id="PTHR47861:SF3">
    <property type="entry name" value="FKBP-TYPE PEPTIDYL-PROLYL CIS-TRANS ISOMERASE SLYD"/>
    <property type="match status" value="1"/>
</dbReference>
<evidence type="ECO:0000256" key="5">
    <source>
        <dbReference type="ARBA" id="ARBA00023110"/>
    </source>
</evidence>
<dbReference type="GO" id="GO:0005737">
    <property type="term" value="C:cytoplasm"/>
    <property type="evidence" value="ECO:0007669"/>
    <property type="project" value="UniProtKB-SubCell"/>
</dbReference>
<evidence type="ECO:0000256" key="3">
    <source>
        <dbReference type="ARBA" id="ARBA00006577"/>
    </source>
</evidence>
<dbReference type="InterPro" id="IPR046357">
    <property type="entry name" value="PPIase_dom_sf"/>
</dbReference>
<dbReference type="PROSITE" id="PS50059">
    <property type="entry name" value="FKBP_PPIASE"/>
    <property type="match status" value="1"/>
</dbReference>
<dbReference type="Proteomes" id="UP000305848">
    <property type="component" value="Unassembled WGS sequence"/>
</dbReference>
<accession>A0A4U3L9N4</accession>
<organism evidence="11 12">
    <name type="scientific">Ilyomonas limi</name>
    <dbReference type="NCBI Taxonomy" id="2575867"/>
    <lineage>
        <taxon>Bacteria</taxon>
        <taxon>Pseudomonadati</taxon>
        <taxon>Bacteroidota</taxon>
        <taxon>Chitinophagia</taxon>
        <taxon>Chitinophagales</taxon>
        <taxon>Chitinophagaceae</taxon>
        <taxon>Ilyomonas</taxon>
    </lineage>
</organism>
<evidence type="ECO:0000259" key="10">
    <source>
        <dbReference type="PROSITE" id="PS50059"/>
    </source>
</evidence>
<dbReference type="PANTHER" id="PTHR47861">
    <property type="entry name" value="FKBP-TYPE PEPTIDYL-PROLYL CIS-TRANS ISOMERASE SLYD"/>
    <property type="match status" value="1"/>
</dbReference>
<reference evidence="11 12" key="1">
    <citation type="submission" date="2019-05" db="EMBL/GenBank/DDBJ databases">
        <title>Panacibacter sp. strain 17mud1-8 Genome sequencing and assembly.</title>
        <authorList>
            <person name="Chhetri G."/>
        </authorList>
    </citation>
    <scope>NUCLEOTIDE SEQUENCE [LARGE SCALE GENOMIC DNA]</scope>
    <source>
        <strain evidence="11 12">17mud1-8</strain>
    </source>
</reference>
<comment type="catalytic activity">
    <reaction evidence="1 9">
        <text>[protein]-peptidylproline (omega=180) = [protein]-peptidylproline (omega=0)</text>
        <dbReference type="Rhea" id="RHEA:16237"/>
        <dbReference type="Rhea" id="RHEA-COMP:10747"/>
        <dbReference type="Rhea" id="RHEA-COMP:10748"/>
        <dbReference type="ChEBI" id="CHEBI:83833"/>
        <dbReference type="ChEBI" id="CHEBI:83834"/>
        <dbReference type="EC" id="5.2.1.8"/>
    </reaction>
</comment>
<comment type="caution">
    <text evidence="11">The sequence shown here is derived from an EMBL/GenBank/DDBJ whole genome shotgun (WGS) entry which is preliminary data.</text>
</comment>
<evidence type="ECO:0000256" key="6">
    <source>
        <dbReference type="ARBA" id="ARBA00023186"/>
    </source>
</evidence>
<comment type="function">
    <text evidence="8">Also involved in hydrogenase metallocenter assembly, probably by participating in the nickel insertion step. This function in hydrogenase biosynthesis requires chaperone activity and the presence of the metal-binding domain, but not PPIase activity.</text>
</comment>
<name>A0A4U3L9N4_9BACT</name>
<dbReference type="RefSeq" id="WP_137260258.1">
    <property type="nucleotide sequence ID" value="NZ_SZQL01000001.1"/>
</dbReference>
<keyword evidence="4" id="KW-0963">Cytoplasm</keyword>
<sequence>MLLQNRTVTSIHFTIKEEHGLLLESTSDDKPFSYLQGAGCLPEVIEAAVDAGKVGDEFTLSLTPEEAYGYPDKELIREVSLEDIETNGELLEAGDCIDIGTNDGFNWIIYKIQDDKVYVNANHPWAGKTILVQIKIVKRRSALAAEINKCIALDEELKDIACGPGCRC</sequence>
<dbReference type="SUPFAM" id="SSF54534">
    <property type="entry name" value="FKBP-like"/>
    <property type="match status" value="1"/>
</dbReference>